<dbReference type="KEGG" id="bbel:109483436"/>
<dbReference type="InterPro" id="IPR032675">
    <property type="entry name" value="LRR_dom_sf"/>
</dbReference>
<evidence type="ECO:0000256" key="1">
    <source>
        <dbReference type="ARBA" id="ARBA00022614"/>
    </source>
</evidence>
<keyword evidence="5" id="KW-0732">Signal</keyword>
<keyword evidence="6" id="KW-1185">Reference proteome</keyword>
<dbReference type="SUPFAM" id="SSF52058">
    <property type="entry name" value="L domain-like"/>
    <property type="match status" value="1"/>
</dbReference>
<name>A0A6P5A6Z2_BRABE</name>
<feature type="chain" id="PRO_5028145751" evidence="5">
    <location>
        <begin position="24"/>
        <end position="804"/>
    </location>
</feature>
<dbReference type="RefSeq" id="XP_019642019.1">
    <property type="nucleotide sequence ID" value="XM_019786460.1"/>
</dbReference>
<keyword evidence="1" id="KW-0433">Leucine-rich repeat</keyword>
<dbReference type="Gene3D" id="3.80.10.10">
    <property type="entry name" value="Ribonuclease Inhibitor"/>
    <property type="match status" value="1"/>
</dbReference>
<evidence type="ECO:0000256" key="2">
    <source>
        <dbReference type="ARBA" id="ARBA00022737"/>
    </source>
</evidence>
<dbReference type="InterPro" id="IPR003591">
    <property type="entry name" value="Leu-rich_rpt_typical-subtyp"/>
</dbReference>
<dbReference type="PANTHER" id="PTHR45617">
    <property type="entry name" value="LEUCINE RICH REPEAT FAMILY PROTEIN"/>
    <property type="match status" value="1"/>
</dbReference>
<dbReference type="GeneID" id="109483436"/>
<accession>A0A6P5A6Z2</accession>
<keyword evidence="4" id="KW-1133">Transmembrane helix</keyword>
<evidence type="ECO:0000313" key="6">
    <source>
        <dbReference type="Proteomes" id="UP000515135"/>
    </source>
</evidence>
<evidence type="ECO:0000313" key="7">
    <source>
        <dbReference type="RefSeq" id="XP_019642019.1"/>
    </source>
</evidence>
<dbReference type="Proteomes" id="UP000515135">
    <property type="component" value="Unplaced"/>
</dbReference>
<gene>
    <name evidence="7" type="primary">LOC109483436</name>
</gene>
<keyword evidence="4" id="KW-0812">Transmembrane</keyword>
<proteinExistence type="predicted"/>
<feature type="transmembrane region" description="Helical" evidence="4">
    <location>
        <begin position="519"/>
        <end position="538"/>
    </location>
</feature>
<dbReference type="PANTHER" id="PTHR45617:SF172">
    <property type="entry name" value="LEUCINE-RICH REPEAT-CONTAINING PROTEIN 15-LIKE"/>
    <property type="match status" value="1"/>
</dbReference>
<keyword evidence="2" id="KW-0677">Repeat</keyword>
<reference evidence="7" key="1">
    <citation type="submission" date="2025-08" db="UniProtKB">
        <authorList>
            <consortium name="RefSeq"/>
        </authorList>
    </citation>
    <scope>IDENTIFICATION</scope>
    <source>
        <tissue evidence="7">Gonad</tissue>
    </source>
</reference>
<dbReference type="PROSITE" id="PS51450">
    <property type="entry name" value="LRR"/>
    <property type="match status" value="1"/>
</dbReference>
<evidence type="ECO:0000256" key="4">
    <source>
        <dbReference type="SAM" id="Phobius"/>
    </source>
</evidence>
<dbReference type="InterPro" id="IPR001611">
    <property type="entry name" value="Leu-rich_rpt"/>
</dbReference>
<evidence type="ECO:0000256" key="3">
    <source>
        <dbReference type="SAM" id="MobiDB-lite"/>
    </source>
</evidence>
<dbReference type="SMART" id="SM00369">
    <property type="entry name" value="LRR_TYP"/>
    <property type="match status" value="5"/>
</dbReference>
<feature type="signal peptide" evidence="5">
    <location>
        <begin position="1"/>
        <end position="23"/>
    </location>
</feature>
<dbReference type="OrthoDB" id="2015831at2759"/>
<organism evidence="6 7">
    <name type="scientific">Branchiostoma belcheri</name>
    <name type="common">Amphioxus</name>
    <dbReference type="NCBI Taxonomy" id="7741"/>
    <lineage>
        <taxon>Eukaryota</taxon>
        <taxon>Metazoa</taxon>
        <taxon>Chordata</taxon>
        <taxon>Cephalochordata</taxon>
        <taxon>Leptocardii</taxon>
        <taxon>Amphioxiformes</taxon>
        <taxon>Branchiostomatidae</taxon>
        <taxon>Branchiostoma</taxon>
    </lineage>
</organism>
<dbReference type="Pfam" id="PF13855">
    <property type="entry name" value="LRR_8"/>
    <property type="match status" value="1"/>
</dbReference>
<sequence>MKRTGCWLLVGLVIWSVIDGVAATEVHSFCSKTLSEPWDTCVPDNIKVRDISNHTITCLCMPCWLGVQEGLDCASLSKYGTFPAARWIALRGIPIGNLSLQTLSAIHPSALTVLVLIDAEISAIENKTFARFSQLRSLHLDYNALPQLKGAWFSGLNTSQKSPAYLSISHNRISELENGCFQEISYLTMLDLSHNLLSEVASGWFRGLAFLHTLILSHNKIEVVSATSLDSLHDLRVLNLSYNPLTCLSERALSVPSLQTFRVSGERVISWEQDNKVNWTFIVDKTGFPPKQKVHIYIDNIGFCLTYSTVTKDFQVKRAIVDRREFKPTNNEEQEPGIYPSTTFGALTIRPPVVLISDWAKTDIDEPLSLYAGPCSEAWTKHDGITLALKDGVALKLAKMSQHNRSIALVFSYVKNQHLKDKETTTDHTSSKEQARMTNISCFVFRGIYLFKPIRFSGVDRMVSSECPDSNLPKYSTEAHVETVEVWTNQATAATKEHFRSTSVTTTLPTSKRDYVVQYAIPLVISSVLLVLALVMVYTNMGSGHVAQNVRDSTNQSRPTQSSMVVPNCVLHNTGLPGSGLRQDDDFSSVSANSYSDIKDEDVYDPSVTHAYSDIKDDEICDISGRGAIAGNNEQNSAAQNIQVALALVQRSHHAIDVTQLVSNPMYKTSDQTLAQASGGTDSTDQSTNPCSSILSTNDYSEIKDEDVYDLSTAHSYSEIKDHEVSDISGQGAWVGNSKLNSAATDSCVHVLQAVAQLSSGTDLSEQSTNCHSSVLSTNEYYEMKDENVYDLSTTHTYSEIKDG</sequence>
<evidence type="ECO:0000256" key="5">
    <source>
        <dbReference type="SAM" id="SignalP"/>
    </source>
</evidence>
<feature type="region of interest" description="Disordered" evidence="3">
    <location>
        <begin position="673"/>
        <end position="693"/>
    </location>
</feature>
<protein>
    <submittedName>
        <fullName evidence="7">Uncharacterized protein LOC109483436</fullName>
    </submittedName>
</protein>
<dbReference type="AlphaFoldDB" id="A0A6P5A6Z2"/>
<keyword evidence="4" id="KW-0472">Membrane</keyword>